<reference evidence="1 2" key="1">
    <citation type="submission" date="2019-10" db="EMBL/GenBank/DDBJ databases">
        <title>Pseudomonas dajingensis sp. nov., isolated from the profound head ulcers of farmed Murray cod (Maccullochella peelii peelii).</title>
        <authorList>
            <person name="Liu Y."/>
        </authorList>
    </citation>
    <scope>NUCLEOTIDE SEQUENCE [LARGE SCALE GENOMIC DNA]</scope>
    <source>
        <strain evidence="1 2">MC042</strain>
    </source>
</reference>
<organism evidence="1 2">
    <name type="scientific">Pseudomonas piscis</name>
    <dbReference type="NCBI Taxonomy" id="2614538"/>
    <lineage>
        <taxon>Bacteria</taxon>
        <taxon>Pseudomonadati</taxon>
        <taxon>Pseudomonadota</taxon>
        <taxon>Gammaproteobacteria</taxon>
        <taxon>Pseudomonadales</taxon>
        <taxon>Pseudomonadaceae</taxon>
        <taxon>Pseudomonas</taxon>
    </lineage>
</organism>
<dbReference type="RefSeq" id="WP_152898195.1">
    <property type="nucleotide sequence ID" value="NZ_WHUV01000002.1"/>
</dbReference>
<evidence type="ECO:0000313" key="2">
    <source>
        <dbReference type="Proteomes" id="UP000486534"/>
    </source>
</evidence>
<dbReference type="AlphaFoldDB" id="A0A7X1PPG2"/>
<sequence>MFTRLIDQELHLYGSPGEFNAIARAIRKDCRQAFALEPEPAQLVSLILRCGGHQDSIRIEGDSLYIHFTQATKNRLWTHFSMPQETPPGAMFFIDRCQGHVPAFGDDCLSLVLHVNATPPT</sequence>
<name>A0A7X1PPG2_9PSED</name>
<evidence type="ECO:0000313" key="1">
    <source>
        <dbReference type="EMBL" id="MQA54895.1"/>
    </source>
</evidence>
<dbReference type="Proteomes" id="UP000486534">
    <property type="component" value="Unassembled WGS sequence"/>
</dbReference>
<gene>
    <name evidence="1" type="ORF">GDH07_16380</name>
</gene>
<protein>
    <submittedName>
        <fullName evidence="1">Uncharacterized protein</fullName>
    </submittedName>
</protein>
<comment type="caution">
    <text evidence="1">The sequence shown here is derived from an EMBL/GenBank/DDBJ whole genome shotgun (WGS) entry which is preliminary data.</text>
</comment>
<accession>A0A7X1PPG2</accession>
<dbReference type="EMBL" id="WHUV01000002">
    <property type="protein sequence ID" value="MQA54895.1"/>
    <property type="molecule type" value="Genomic_DNA"/>
</dbReference>
<proteinExistence type="predicted"/>